<dbReference type="GO" id="GO:0005975">
    <property type="term" value="P:carbohydrate metabolic process"/>
    <property type="evidence" value="ECO:0007669"/>
    <property type="project" value="InterPro"/>
</dbReference>
<dbReference type="Proteomes" id="UP000236735">
    <property type="component" value="Unassembled WGS sequence"/>
</dbReference>
<dbReference type="EMBL" id="FNUV01000001">
    <property type="protein sequence ID" value="SEF47012.1"/>
    <property type="molecule type" value="Genomic_DNA"/>
</dbReference>
<dbReference type="RefSeq" id="WP_103915090.1">
    <property type="nucleotide sequence ID" value="NZ_FNUV01000001.1"/>
</dbReference>
<dbReference type="Pfam" id="PF03414">
    <property type="entry name" value="Glyco_transf_6"/>
    <property type="match status" value="1"/>
</dbReference>
<reference evidence="5 6" key="1">
    <citation type="submission" date="2016-10" db="EMBL/GenBank/DDBJ databases">
        <authorList>
            <person name="de Groot N.N."/>
        </authorList>
    </citation>
    <scope>NUCLEOTIDE SEQUENCE [LARGE SCALE GENOMIC DNA]</scope>
    <source>
        <strain evidence="5 6">AR32</strain>
    </source>
</reference>
<organism evidence="5 6">
    <name type="scientific">Xylanibacter ruminicola</name>
    <name type="common">Prevotella ruminicola</name>
    <dbReference type="NCBI Taxonomy" id="839"/>
    <lineage>
        <taxon>Bacteria</taxon>
        <taxon>Pseudomonadati</taxon>
        <taxon>Bacteroidota</taxon>
        <taxon>Bacteroidia</taxon>
        <taxon>Bacteroidales</taxon>
        <taxon>Prevotellaceae</taxon>
        <taxon>Xylanibacter</taxon>
    </lineage>
</organism>
<keyword evidence="3" id="KW-0328">Glycosyltransferase</keyword>
<dbReference type="Gene3D" id="3.90.550.10">
    <property type="entry name" value="Spore Coat Polysaccharide Biosynthesis Protein SpsA, Chain A"/>
    <property type="match status" value="1"/>
</dbReference>
<dbReference type="SUPFAM" id="SSF53448">
    <property type="entry name" value="Nucleotide-diphospho-sugar transferases"/>
    <property type="match status" value="1"/>
</dbReference>
<evidence type="ECO:0000313" key="5">
    <source>
        <dbReference type="EMBL" id="SEF47012.1"/>
    </source>
</evidence>
<comment type="cofactor">
    <cofactor evidence="1">
        <name>Mn(2+)</name>
        <dbReference type="ChEBI" id="CHEBI:29035"/>
    </cofactor>
</comment>
<dbReference type="PANTHER" id="PTHR10462:SF53">
    <property type="entry name" value="HISTO-BLOOD GROUP ABO SYSTEM TRANSFERASE 1-LIKE"/>
    <property type="match status" value="1"/>
</dbReference>
<dbReference type="PANTHER" id="PTHR10462">
    <property type="entry name" value="GLYCOSYLTRANSFERASE-RELATED"/>
    <property type="match status" value="1"/>
</dbReference>
<protein>
    <submittedName>
        <fullName evidence="5">Glycosyltransferase family 6</fullName>
    </submittedName>
</protein>
<evidence type="ECO:0000256" key="3">
    <source>
        <dbReference type="ARBA" id="ARBA00022676"/>
    </source>
</evidence>
<dbReference type="GO" id="GO:0016020">
    <property type="term" value="C:membrane"/>
    <property type="evidence" value="ECO:0007669"/>
    <property type="project" value="InterPro"/>
</dbReference>
<sequence>MRFAVLYICTGKYNRFFTDFYESAKAHLLKDVAEVEYFVFTDDKTLCSSNDVHLIYRECQGFPADTLKRFEMFMSIRDHLEKFDYICFFNSNALLTGDVGREILPEEGMKVVRWIGLKPCNWSLFYPYERNKRSKAYVKPYNGPYAYYMGGFYCGKSEVFLRMTEELDKAICEDSQRGIIARHNDESHLNRYLHEHPHEELSRGYCCAEERLSDDFETRVVFRNKVTVDNYFDKGRSHSTTGRLTHGVKTLWTALKWYI</sequence>
<comment type="similarity">
    <text evidence="2">Belongs to the glycosyltransferase 6 family.</text>
</comment>
<name>A0A1H5S8X7_XYLRU</name>
<dbReference type="GO" id="GO:0016758">
    <property type="term" value="F:hexosyltransferase activity"/>
    <property type="evidence" value="ECO:0007669"/>
    <property type="project" value="InterPro"/>
</dbReference>
<dbReference type="AlphaFoldDB" id="A0A1H5S8X7"/>
<keyword evidence="4 5" id="KW-0808">Transferase</keyword>
<gene>
    <name evidence="5" type="ORF">SAMN05216354_0569</name>
</gene>
<accession>A0A1H5S8X7</accession>
<dbReference type="InterPro" id="IPR005076">
    <property type="entry name" value="Glyco_trans_6"/>
</dbReference>
<proteinExistence type="inferred from homology"/>
<evidence type="ECO:0000256" key="4">
    <source>
        <dbReference type="ARBA" id="ARBA00022679"/>
    </source>
</evidence>
<evidence type="ECO:0000256" key="2">
    <source>
        <dbReference type="ARBA" id="ARBA00010413"/>
    </source>
</evidence>
<evidence type="ECO:0000256" key="1">
    <source>
        <dbReference type="ARBA" id="ARBA00001936"/>
    </source>
</evidence>
<evidence type="ECO:0000313" key="6">
    <source>
        <dbReference type="Proteomes" id="UP000236735"/>
    </source>
</evidence>
<dbReference type="InterPro" id="IPR029044">
    <property type="entry name" value="Nucleotide-diphossugar_trans"/>
</dbReference>